<keyword evidence="2" id="KW-1185">Reference proteome</keyword>
<dbReference type="SUPFAM" id="SSF46689">
    <property type="entry name" value="Homeodomain-like"/>
    <property type="match status" value="1"/>
</dbReference>
<name>Q2WA57_PARM1</name>
<accession>Q2WA57</accession>
<evidence type="ECO:0000313" key="1">
    <source>
        <dbReference type="EMBL" id="BAE49268.1"/>
    </source>
</evidence>
<evidence type="ECO:0008006" key="3">
    <source>
        <dbReference type="Google" id="ProtNLM"/>
    </source>
</evidence>
<protein>
    <recommendedName>
        <fullName evidence="3">Mor transcription activator domain-containing protein</fullName>
    </recommendedName>
</protein>
<gene>
    <name evidence="1" type="ordered locus">amb0464</name>
</gene>
<dbReference type="HOGENOM" id="CLU_2012487_0_0_5"/>
<dbReference type="InterPro" id="IPR009057">
    <property type="entry name" value="Homeodomain-like_sf"/>
</dbReference>
<dbReference type="KEGG" id="mag:amb0464"/>
<dbReference type="AlphaFoldDB" id="Q2WA57"/>
<dbReference type="Proteomes" id="UP000007058">
    <property type="component" value="Chromosome"/>
</dbReference>
<proteinExistence type="predicted"/>
<sequence length="123" mass="13161">MHDEDAVSWDDLVAIMGRANADNLSVMRGGRNIYVPHQPGLNSPLVAAVGMEAANAMAARHGGNVITVPINAGKRVRIRALKAEGRSNSEIAAVLQCTVRFVYKVLAEDPEPEAPSNQLAFDL</sequence>
<organism evidence="1 2">
    <name type="scientific">Paramagnetospirillum magneticum (strain ATCC 700264 / AMB-1)</name>
    <name type="common">Magnetospirillum magneticum</name>
    <dbReference type="NCBI Taxonomy" id="342108"/>
    <lineage>
        <taxon>Bacteria</taxon>
        <taxon>Pseudomonadati</taxon>
        <taxon>Pseudomonadota</taxon>
        <taxon>Alphaproteobacteria</taxon>
        <taxon>Rhodospirillales</taxon>
        <taxon>Magnetospirillaceae</taxon>
        <taxon>Paramagnetospirillum</taxon>
    </lineage>
</organism>
<reference evidence="1 2" key="1">
    <citation type="journal article" date="2005" name="DNA Res.">
        <title>Complete genome sequence of the facultative anaerobic magnetotactic bacterium Magnetospirillum sp. strain AMB-1.</title>
        <authorList>
            <person name="Matsunaga T."/>
            <person name="Okamura Y."/>
            <person name="Fukuda Y."/>
            <person name="Wahyudi A.T."/>
            <person name="Murase Y."/>
            <person name="Takeyama H."/>
        </authorList>
    </citation>
    <scope>NUCLEOTIDE SEQUENCE [LARGE SCALE GENOMIC DNA]</scope>
    <source>
        <strain evidence="2">ATCC 700264 / AMB-1</strain>
    </source>
</reference>
<dbReference type="STRING" id="342108.amb0464"/>
<dbReference type="RefSeq" id="WP_011382908.1">
    <property type="nucleotide sequence ID" value="NC_007626.1"/>
</dbReference>
<evidence type="ECO:0000313" key="2">
    <source>
        <dbReference type="Proteomes" id="UP000007058"/>
    </source>
</evidence>
<dbReference type="EMBL" id="AP007255">
    <property type="protein sequence ID" value="BAE49268.1"/>
    <property type="molecule type" value="Genomic_DNA"/>
</dbReference>